<accession>A0A4U0Y5G1</accession>
<keyword evidence="2" id="KW-0863">Zinc-finger</keyword>
<evidence type="ECO:0000256" key="3">
    <source>
        <dbReference type="ARBA" id="ARBA00022833"/>
    </source>
</evidence>
<dbReference type="InterPro" id="IPR017907">
    <property type="entry name" value="Znf_RING_CS"/>
</dbReference>
<keyword evidence="1" id="KW-0479">Metal-binding</keyword>
<comment type="caution">
    <text evidence="4">The sequence shown here is derived from an EMBL/GenBank/DDBJ whole genome shotgun (WGS) entry which is preliminary data.</text>
</comment>
<dbReference type="SUPFAM" id="SSF57850">
    <property type="entry name" value="RING/U-box"/>
    <property type="match status" value="1"/>
</dbReference>
<organism evidence="4 5">
    <name type="scientific">Friedmanniomyces simplex</name>
    <dbReference type="NCBI Taxonomy" id="329884"/>
    <lineage>
        <taxon>Eukaryota</taxon>
        <taxon>Fungi</taxon>
        <taxon>Dikarya</taxon>
        <taxon>Ascomycota</taxon>
        <taxon>Pezizomycotina</taxon>
        <taxon>Dothideomycetes</taxon>
        <taxon>Dothideomycetidae</taxon>
        <taxon>Mycosphaerellales</taxon>
        <taxon>Teratosphaeriaceae</taxon>
        <taxon>Friedmanniomyces</taxon>
    </lineage>
</organism>
<dbReference type="OrthoDB" id="9977870at2759"/>
<sequence length="99" mass="10964">MLNERYAAQSHWILLTAPDQAVPNALVIDDWDAWKTALDNVDAETAEFIIQLRLEDLSTPAPEPVAKVTCSACSHEHPPHDVVKAPCEHDYCAACLENL</sequence>
<evidence type="ECO:0000313" key="5">
    <source>
        <dbReference type="Proteomes" id="UP000309340"/>
    </source>
</evidence>
<dbReference type="GO" id="GO:0008270">
    <property type="term" value="F:zinc ion binding"/>
    <property type="evidence" value="ECO:0007669"/>
    <property type="project" value="UniProtKB-KW"/>
</dbReference>
<dbReference type="EMBL" id="NAJQ01000024">
    <property type="protein sequence ID" value="TKA82815.1"/>
    <property type="molecule type" value="Genomic_DNA"/>
</dbReference>
<evidence type="ECO:0000256" key="2">
    <source>
        <dbReference type="ARBA" id="ARBA00022771"/>
    </source>
</evidence>
<reference evidence="4 5" key="1">
    <citation type="submission" date="2017-03" db="EMBL/GenBank/DDBJ databases">
        <title>Genomes of endolithic fungi from Antarctica.</title>
        <authorList>
            <person name="Coleine C."/>
            <person name="Masonjones S."/>
            <person name="Stajich J.E."/>
        </authorList>
    </citation>
    <scope>NUCLEOTIDE SEQUENCE [LARGE SCALE GENOMIC DNA]</scope>
    <source>
        <strain evidence="4 5">CCFEE 5184</strain>
    </source>
</reference>
<name>A0A4U0Y5G1_9PEZI</name>
<dbReference type="PROSITE" id="PS00518">
    <property type="entry name" value="ZF_RING_1"/>
    <property type="match status" value="1"/>
</dbReference>
<proteinExistence type="predicted"/>
<gene>
    <name evidence="4" type="ORF">B0A55_01075</name>
</gene>
<dbReference type="AlphaFoldDB" id="A0A4U0Y5G1"/>
<keyword evidence="5" id="KW-1185">Reference proteome</keyword>
<evidence type="ECO:0008006" key="6">
    <source>
        <dbReference type="Google" id="ProtNLM"/>
    </source>
</evidence>
<dbReference type="Proteomes" id="UP000309340">
    <property type="component" value="Unassembled WGS sequence"/>
</dbReference>
<keyword evidence="3" id="KW-0862">Zinc</keyword>
<feature type="non-terminal residue" evidence="4">
    <location>
        <position position="99"/>
    </location>
</feature>
<evidence type="ECO:0000313" key="4">
    <source>
        <dbReference type="EMBL" id="TKA82815.1"/>
    </source>
</evidence>
<protein>
    <recommendedName>
        <fullName evidence="6">RING-type domain-containing protein</fullName>
    </recommendedName>
</protein>
<evidence type="ECO:0000256" key="1">
    <source>
        <dbReference type="ARBA" id="ARBA00022723"/>
    </source>
</evidence>